<comment type="pathway">
    <text evidence="1 7">Cell wall biogenesis; peptidoglycan biosynthesis.</text>
</comment>
<dbReference type="InterPro" id="IPR038063">
    <property type="entry name" value="Transpep_catalytic_dom"/>
</dbReference>
<comment type="similarity">
    <text evidence="2">Belongs to the YkuD family.</text>
</comment>
<dbReference type="PANTHER" id="PTHR36699:SF1">
    <property type="entry name" value="L,D-TRANSPEPTIDASE YAFK-RELATED"/>
    <property type="match status" value="1"/>
</dbReference>
<evidence type="ECO:0000256" key="6">
    <source>
        <dbReference type="ARBA" id="ARBA00023316"/>
    </source>
</evidence>
<dbReference type="UniPathway" id="UPA00219"/>
<feature type="compositionally biased region" description="Polar residues" evidence="8">
    <location>
        <begin position="60"/>
        <end position="75"/>
    </location>
</feature>
<dbReference type="RefSeq" id="WP_102767889.1">
    <property type="nucleotide sequence ID" value="NZ_CP124551.1"/>
</dbReference>
<evidence type="ECO:0000256" key="7">
    <source>
        <dbReference type="PROSITE-ProRule" id="PRU01373"/>
    </source>
</evidence>
<dbReference type="Gene3D" id="2.40.440.10">
    <property type="entry name" value="L,D-transpeptidase catalytic domain-like"/>
    <property type="match status" value="1"/>
</dbReference>
<dbReference type="GO" id="GO:0008360">
    <property type="term" value="P:regulation of cell shape"/>
    <property type="evidence" value="ECO:0007669"/>
    <property type="project" value="UniProtKB-UniRule"/>
</dbReference>
<keyword evidence="3" id="KW-0808">Transferase</keyword>
<evidence type="ECO:0000256" key="9">
    <source>
        <dbReference type="SAM" id="Phobius"/>
    </source>
</evidence>
<proteinExistence type="inferred from homology"/>
<feature type="domain" description="L,D-TPase catalytic" evidence="10">
    <location>
        <begin position="195"/>
        <end position="328"/>
    </location>
</feature>
<feature type="region of interest" description="Disordered" evidence="8">
    <location>
        <begin position="60"/>
        <end position="80"/>
    </location>
</feature>
<evidence type="ECO:0000256" key="1">
    <source>
        <dbReference type="ARBA" id="ARBA00004752"/>
    </source>
</evidence>
<dbReference type="SUPFAM" id="SSF141523">
    <property type="entry name" value="L,D-transpeptidase catalytic domain-like"/>
    <property type="match status" value="1"/>
</dbReference>
<evidence type="ECO:0000256" key="8">
    <source>
        <dbReference type="SAM" id="MobiDB-lite"/>
    </source>
</evidence>
<keyword evidence="9" id="KW-0812">Transmembrane</keyword>
<comment type="caution">
    <text evidence="11">The sequence shown here is derived from an EMBL/GenBank/DDBJ whole genome shotgun (WGS) entry which is preliminary data.</text>
</comment>
<evidence type="ECO:0000256" key="2">
    <source>
        <dbReference type="ARBA" id="ARBA00005992"/>
    </source>
</evidence>
<keyword evidence="4 7" id="KW-0133">Cell shape</keyword>
<keyword evidence="5 7" id="KW-0573">Peptidoglycan synthesis</keyword>
<dbReference type="EMBL" id="POSP01000003">
    <property type="protein sequence ID" value="PND37969.1"/>
    <property type="molecule type" value="Genomic_DNA"/>
</dbReference>
<accession>A0A2N8KWY5</accession>
<dbReference type="InterPro" id="IPR005490">
    <property type="entry name" value="LD_TPept_cat_dom"/>
</dbReference>
<dbReference type="AlphaFoldDB" id="A0A2N8KWY5"/>
<dbReference type="PROSITE" id="PS52029">
    <property type="entry name" value="LD_TPASE"/>
    <property type="match status" value="1"/>
</dbReference>
<gene>
    <name evidence="11" type="ORF">C1O66_10815</name>
</gene>
<keyword evidence="9" id="KW-1133">Transmembrane helix</keyword>
<dbReference type="CDD" id="cd16913">
    <property type="entry name" value="YkuD_like"/>
    <property type="match status" value="1"/>
</dbReference>
<feature type="active site" description="Nucleophile" evidence="7">
    <location>
        <position position="303"/>
    </location>
</feature>
<keyword evidence="6 7" id="KW-0961">Cell wall biogenesis/degradation</keyword>
<feature type="transmembrane region" description="Helical" evidence="9">
    <location>
        <begin position="28"/>
        <end position="49"/>
    </location>
</feature>
<evidence type="ECO:0000313" key="11">
    <source>
        <dbReference type="EMBL" id="PND37969.1"/>
    </source>
</evidence>
<evidence type="ECO:0000256" key="3">
    <source>
        <dbReference type="ARBA" id="ARBA00022679"/>
    </source>
</evidence>
<dbReference type="OrthoDB" id="9809748at2"/>
<evidence type="ECO:0000313" key="12">
    <source>
        <dbReference type="Proteomes" id="UP000235916"/>
    </source>
</evidence>
<dbReference type="Proteomes" id="UP000235916">
    <property type="component" value="Unassembled WGS sequence"/>
</dbReference>
<name>A0A2N8KWY5_9BURK</name>
<dbReference type="GO" id="GO:0009252">
    <property type="term" value="P:peptidoglycan biosynthetic process"/>
    <property type="evidence" value="ECO:0007669"/>
    <property type="project" value="UniProtKB-UniPathway"/>
</dbReference>
<dbReference type="GO" id="GO:0071555">
    <property type="term" value="P:cell wall organization"/>
    <property type="evidence" value="ECO:0007669"/>
    <property type="project" value="UniProtKB-UniRule"/>
</dbReference>
<sequence length="456" mass="49862">MPAPNSDLDRLAERLSSRRRRAGRRRPLLIAGLAAAVLGAIGAVGFVSARVELSVPSALSGKSANSKIGSPSPSKTPDLLTAQIDGQTPEGQLIQTYQLLARGEEGQAFALVEQLVRRQPDFALAQMVYGTLLLARSGQGEAVERQLAAAGGAKSSDPAALLRTEARLRLAALVERPPQDALPEQMFGLSPSVRHAIMVDTSRARLYLFENSAQGVRLVRDSYISIGKLGTGKLVEGDQRTPLGTYYVGLRRDEAASRYGAAALPLNYPNEIDRLAGRGGTSIWLHGERAGNYARSPQSTDGCIVLSNDEMRLLAETVTPRETPVLVMDKIRWVKKSSVSSPPALDAGFESAFEQWQQARLRQDAATLRQLYEPGLQRGSDSSSDKLETNLARMARQELPVQSLERLSVLPGQHAEPVLIVTYREQSAQDERARLKRQYWREQNGQWKIFFDGVVG</sequence>
<keyword evidence="12" id="KW-1185">Reference proteome</keyword>
<evidence type="ECO:0000256" key="4">
    <source>
        <dbReference type="ARBA" id="ARBA00022960"/>
    </source>
</evidence>
<dbReference type="PANTHER" id="PTHR36699">
    <property type="entry name" value="LD-TRANSPEPTIDASE"/>
    <property type="match status" value="1"/>
</dbReference>
<feature type="active site" description="Proton donor/acceptor" evidence="7">
    <location>
        <position position="286"/>
    </location>
</feature>
<reference evidence="11 12" key="1">
    <citation type="submission" date="2018-01" db="EMBL/GenBank/DDBJ databases">
        <title>Draft genome sequence of Paucibacter aquatile CR182 isolated from freshwater of the Nakdong River.</title>
        <authorList>
            <person name="Choi A."/>
            <person name="Chung E.J."/>
        </authorList>
    </citation>
    <scope>NUCLEOTIDE SEQUENCE [LARGE SCALE GENOMIC DNA]</scope>
    <source>
        <strain evidence="11 12">CR182</strain>
    </source>
</reference>
<organism evidence="11 12">
    <name type="scientific">Kinneretia aquatilis</name>
    <dbReference type="NCBI Taxonomy" id="2070761"/>
    <lineage>
        <taxon>Bacteria</taxon>
        <taxon>Pseudomonadati</taxon>
        <taxon>Pseudomonadota</taxon>
        <taxon>Betaproteobacteria</taxon>
        <taxon>Burkholderiales</taxon>
        <taxon>Sphaerotilaceae</taxon>
        <taxon>Roseateles</taxon>
    </lineage>
</organism>
<keyword evidence="9" id="KW-0472">Membrane</keyword>
<protein>
    <recommendedName>
        <fullName evidence="10">L,D-TPase catalytic domain-containing protein</fullName>
    </recommendedName>
</protein>
<dbReference type="Pfam" id="PF03734">
    <property type="entry name" value="YkuD"/>
    <property type="match status" value="1"/>
</dbReference>
<dbReference type="GO" id="GO:0016740">
    <property type="term" value="F:transferase activity"/>
    <property type="evidence" value="ECO:0007669"/>
    <property type="project" value="UniProtKB-KW"/>
</dbReference>
<dbReference type="GO" id="GO:0004180">
    <property type="term" value="F:carboxypeptidase activity"/>
    <property type="evidence" value="ECO:0007669"/>
    <property type="project" value="UniProtKB-ARBA"/>
</dbReference>
<evidence type="ECO:0000256" key="5">
    <source>
        <dbReference type="ARBA" id="ARBA00022984"/>
    </source>
</evidence>
<evidence type="ECO:0000259" key="10">
    <source>
        <dbReference type="PROSITE" id="PS52029"/>
    </source>
</evidence>